<evidence type="ECO:0000256" key="2">
    <source>
        <dbReference type="ARBA" id="ARBA00022737"/>
    </source>
</evidence>
<dbReference type="SUPFAM" id="SSF50978">
    <property type="entry name" value="WD40 repeat-like"/>
    <property type="match status" value="1"/>
</dbReference>
<dbReference type="SMART" id="SM00320">
    <property type="entry name" value="WD40"/>
    <property type="match status" value="3"/>
</dbReference>
<keyword evidence="2" id="KW-0677">Repeat</keyword>
<accession>A0A1B6MHU5</accession>
<dbReference type="PRINTS" id="PR00320">
    <property type="entry name" value="GPROTEINBRPT"/>
</dbReference>
<dbReference type="PROSITE" id="PS50294">
    <property type="entry name" value="WD_REPEATS_REGION"/>
    <property type="match status" value="3"/>
</dbReference>
<dbReference type="CDD" id="cd00200">
    <property type="entry name" value="WD40"/>
    <property type="match status" value="1"/>
</dbReference>
<proteinExistence type="predicted"/>
<organism evidence="4">
    <name type="scientific">Graphocephala atropunctata</name>
    <dbReference type="NCBI Taxonomy" id="36148"/>
    <lineage>
        <taxon>Eukaryota</taxon>
        <taxon>Metazoa</taxon>
        <taxon>Ecdysozoa</taxon>
        <taxon>Arthropoda</taxon>
        <taxon>Hexapoda</taxon>
        <taxon>Insecta</taxon>
        <taxon>Pterygota</taxon>
        <taxon>Neoptera</taxon>
        <taxon>Paraneoptera</taxon>
        <taxon>Hemiptera</taxon>
        <taxon>Auchenorrhyncha</taxon>
        <taxon>Membracoidea</taxon>
        <taxon>Cicadellidae</taxon>
        <taxon>Cicadellinae</taxon>
        <taxon>Cicadellini</taxon>
        <taxon>Graphocephala</taxon>
    </lineage>
</organism>
<dbReference type="PANTHER" id="PTHR19848:SF8">
    <property type="entry name" value="F-BOX AND WD REPEAT DOMAIN CONTAINING 7"/>
    <property type="match status" value="1"/>
</dbReference>
<feature type="repeat" description="WD" evidence="3">
    <location>
        <begin position="130"/>
        <end position="172"/>
    </location>
</feature>
<dbReference type="Gene3D" id="2.130.10.10">
    <property type="entry name" value="YVTN repeat-like/Quinoprotein amine dehydrogenase"/>
    <property type="match status" value="1"/>
</dbReference>
<keyword evidence="1 3" id="KW-0853">WD repeat</keyword>
<feature type="repeat" description="WD" evidence="3">
    <location>
        <begin position="173"/>
        <end position="211"/>
    </location>
</feature>
<evidence type="ECO:0000313" key="4">
    <source>
        <dbReference type="EMBL" id="JAT35472.1"/>
    </source>
</evidence>
<dbReference type="AlphaFoldDB" id="A0A1B6MHU5"/>
<dbReference type="InterPro" id="IPR036322">
    <property type="entry name" value="WD40_repeat_dom_sf"/>
</dbReference>
<dbReference type="PROSITE" id="PS50082">
    <property type="entry name" value="WD_REPEATS_2"/>
    <property type="match status" value="3"/>
</dbReference>
<sequence length="211" mass="23761">MRLKRIMLRYFPPGIGLEYIQGGCTKTKEIDLFDLTSSTDIEELAFAVAKGEPLITPNIHHQLVDSLRRLQKKIFSTTIHRFYRHKTLKTHLLPLTNVAFDKFGKKCLTGSYDRTCKVWDIETGEEVHTLQGHKNVVYAVAFNNPSGDKILTGSFDKTARLWSYETGECKQTFSGHSGEVVAVQFDPQKQLIATASMDTTARLYNSATGSL</sequence>
<protein>
    <submittedName>
        <fullName evidence="4">Uncharacterized protein</fullName>
    </submittedName>
</protein>
<dbReference type="EMBL" id="GEBQ01004505">
    <property type="protein sequence ID" value="JAT35472.1"/>
    <property type="molecule type" value="Transcribed_RNA"/>
</dbReference>
<reference evidence="4" key="1">
    <citation type="submission" date="2015-11" db="EMBL/GenBank/DDBJ databases">
        <title>De novo transcriptome assembly of four potential Pierce s Disease insect vectors from Arizona vineyards.</title>
        <authorList>
            <person name="Tassone E.E."/>
        </authorList>
    </citation>
    <scope>NUCLEOTIDE SEQUENCE</scope>
</reference>
<evidence type="ECO:0000256" key="1">
    <source>
        <dbReference type="ARBA" id="ARBA00022574"/>
    </source>
</evidence>
<dbReference type="InterPro" id="IPR015943">
    <property type="entry name" value="WD40/YVTN_repeat-like_dom_sf"/>
</dbReference>
<dbReference type="Pfam" id="PF00400">
    <property type="entry name" value="WD40"/>
    <property type="match status" value="3"/>
</dbReference>
<dbReference type="InterPro" id="IPR020472">
    <property type="entry name" value="WD40_PAC1"/>
</dbReference>
<dbReference type="PANTHER" id="PTHR19848">
    <property type="entry name" value="WD40 REPEAT PROTEIN"/>
    <property type="match status" value="1"/>
</dbReference>
<feature type="repeat" description="WD" evidence="3">
    <location>
        <begin position="88"/>
        <end position="129"/>
    </location>
</feature>
<dbReference type="InterPro" id="IPR019775">
    <property type="entry name" value="WD40_repeat_CS"/>
</dbReference>
<dbReference type="InterPro" id="IPR001680">
    <property type="entry name" value="WD40_rpt"/>
</dbReference>
<gene>
    <name evidence="4" type="ORF">g.10806</name>
</gene>
<name>A0A1B6MHU5_9HEMI</name>
<evidence type="ECO:0000256" key="3">
    <source>
        <dbReference type="PROSITE-ProRule" id="PRU00221"/>
    </source>
</evidence>
<dbReference type="PROSITE" id="PS00678">
    <property type="entry name" value="WD_REPEATS_1"/>
    <property type="match status" value="1"/>
</dbReference>